<proteinExistence type="predicted"/>
<gene>
    <name evidence="1" type="ORF">GCM10008174_20760</name>
</gene>
<keyword evidence="2" id="KW-1185">Reference proteome</keyword>
<evidence type="ECO:0008006" key="3">
    <source>
        <dbReference type="Google" id="ProtNLM"/>
    </source>
</evidence>
<reference evidence="1" key="1">
    <citation type="journal article" date="2014" name="Int. J. Syst. Evol. Microbiol.">
        <title>Complete genome sequence of Corynebacterium casei LMG S-19264T (=DSM 44701T), isolated from a smear-ripened cheese.</title>
        <authorList>
            <consortium name="US DOE Joint Genome Institute (JGI-PGF)"/>
            <person name="Walter F."/>
            <person name="Albersmeier A."/>
            <person name="Kalinowski J."/>
            <person name="Ruckert C."/>
        </authorList>
    </citation>
    <scope>NUCLEOTIDE SEQUENCE</scope>
    <source>
        <strain evidence="1">VKM B-2748</strain>
    </source>
</reference>
<dbReference type="EMBL" id="BSFL01000002">
    <property type="protein sequence ID" value="GLK80335.1"/>
    <property type="molecule type" value="Genomic_DNA"/>
</dbReference>
<reference evidence="1" key="2">
    <citation type="submission" date="2023-01" db="EMBL/GenBank/DDBJ databases">
        <authorList>
            <person name="Sun Q."/>
            <person name="Evtushenko L."/>
        </authorList>
    </citation>
    <scope>NUCLEOTIDE SEQUENCE</scope>
    <source>
        <strain evidence="1">VKM B-2748</strain>
    </source>
</reference>
<dbReference type="Proteomes" id="UP001143309">
    <property type="component" value="Unassembled WGS sequence"/>
</dbReference>
<protein>
    <recommendedName>
        <fullName evidence="3">Lipoprotein</fullName>
    </recommendedName>
</protein>
<accession>A0A9W6N7E5</accession>
<sequence length="70" mass="7295">MKAAMLAPVLMLLAGCAGSDPSRDAERCVAAGARPGSPAEKACVERLAQDRAERTRRAANAIPFRGFGPL</sequence>
<evidence type="ECO:0000313" key="2">
    <source>
        <dbReference type="Proteomes" id="UP001143309"/>
    </source>
</evidence>
<name>A0A9W6N7E5_9HYPH</name>
<organism evidence="1 2">
    <name type="scientific">Methylopila turkensis</name>
    <dbReference type="NCBI Taxonomy" id="1437816"/>
    <lineage>
        <taxon>Bacteria</taxon>
        <taxon>Pseudomonadati</taxon>
        <taxon>Pseudomonadota</taxon>
        <taxon>Alphaproteobacteria</taxon>
        <taxon>Hyphomicrobiales</taxon>
        <taxon>Methylopilaceae</taxon>
        <taxon>Methylopila</taxon>
    </lineage>
</organism>
<dbReference type="AlphaFoldDB" id="A0A9W6N7E5"/>
<dbReference type="RefSeq" id="WP_271200798.1">
    <property type="nucleotide sequence ID" value="NZ_BSFL01000002.1"/>
</dbReference>
<comment type="caution">
    <text evidence="1">The sequence shown here is derived from an EMBL/GenBank/DDBJ whole genome shotgun (WGS) entry which is preliminary data.</text>
</comment>
<evidence type="ECO:0000313" key="1">
    <source>
        <dbReference type="EMBL" id="GLK80335.1"/>
    </source>
</evidence>
<dbReference type="PROSITE" id="PS51257">
    <property type="entry name" value="PROKAR_LIPOPROTEIN"/>
    <property type="match status" value="1"/>
</dbReference>